<keyword evidence="3 6" id="KW-0731">Sigma factor</keyword>
<evidence type="ECO:0000313" key="8">
    <source>
        <dbReference type="EMBL" id="CAI8854638.1"/>
    </source>
</evidence>
<sequence>MMSSEVVLGLDGSLVEGLGYAEEVVEIEIEMDAGGESERDAEDGCGAEIWCEDIVDDGGDTVETGSELDATRIYMNQLGKWRLLTAEEEKHFGRLALEGDEDARRLMIESNLRLVVKIARRYLNRGLPLLDLIEEGNLGLIRAVEKFEPERGFRFSTYATWWIRQTIERALMSQVRAIRLPIHVAKEMNAVLKAYRSLSAKMQGTPTAQDVARQLDKPSERVEQLLRLSEKDLSADAPITADSSKSLLDMAPDDSQSPVTDTLLAERIEQKIDEWLGRLNPRQREVLQRRFGLGGHEVSTLEAVAADLGVTRERVRQIQREAQLKLRSILEAEGYTADAVLQS</sequence>
<accession>A0AA35UM41</accession>
<dbReference type="GO" id="GO:0005737">
    <property type="term" value="C:cytoplasm"/>
    <property type="evidence" value="ECO:0007669"/>
    <property type="project" value="UniProtKB-SubCell"/>
</dbReference>
<feature type="region of interest" description="Sigma-70 factor domain-1" evidence="6">
    <location>
        <begin position="69"/>
        <end position="102"/>
    </location>
</feature>
<evidence type="ECO:0000256" key="6">
    <source>
        <dbReference type="HAMAP-Rule" id="MF_00959"/>
    </source>
</evidence>
<dbReference type="EMBL" id="OX458332">
    <property type="protein sequence ID" value="CAI8854638.1"/>
    <property type="molecule type" value="Genomic_DNA"/>
</dbReference>
<feature type="domain" description="RNA polymerase sigma-70" evidence="7">
    <location>
        <begin position="131"/>
        <end position="144"/>
    </location>
</feature>
<dbReference type="NCBIfam" id="TIGR02937">
    <property type="entry name" value="sigma70-ECF"/>
    <property type="match status" value="1"/>
</dbReference>
<dbReference type="InterPro" id="IPR013325">
    <property type="entry name" value="RNA_pol_sigma_r2"/>
</dbReference>
<dbReference type="NCBIfam" id="NF004207">
    <property type="entry name" value="PRK05657.1"/>
    <property type="match status" value="1"/>
</dbReference>
<feature type="region of interest" description="Sigma-70 factor domain-4" evidence="6">
    <location>
        <begin position="275"/>
        <end position="328"/>
    </location>
</feature>
<evidence type="ECO:0000256" key="2">
    <source>
        <dbReference type="ARBA" id="ARBA00023015"/>
    </source>
</evidence>
<dbReference type="PROSITE" id="PS00715">
    <property type="entry name" value="SIGMA70_1"/>
    <property type="match status" value="1"/>
</dbReference>
<dbReference type="RefSeq" id="WP_238536912.1">
    <property type="nucleotide sequence ID" value="NZ_CP079097.1"/>
</dbReference>
<dbReference type="InterPro" id="IPR007630">
    <property type="entry name" value="RNA_pol_sigma70_r4"/>
</dbReference>
<feature type="short sequence motif" description="Interaction with polymerase core subunit RpoC" evidence="6">
    <location>
        <begin position="131"/>
        <end position="134"/>
    </location>
</feature>
<comment type="subunit">
    <text evidence="6">Interacts with the RNA polymerase core enzyme.</text>
</comment>
<dbReference type="InterPro" id="IPR012761">
    <property type="entry name" value="RNA_pol_sigma_RpoS"/>
</dbReference>
<dbReference type="NCBIfam" id="TIGR02394">
    <property type="entry name" value="rpoS_proteo"/>
    <property type="match status" value="1"/>
</dbReference>
<dbReference type="SUPFAM" id="SSF88659">
    <property type="entry name" value="Sigma3 and sigma4 domains of RNA polymerase sigma factors"/>
    <property type="match status" value="2"/>
</dbReference>
<gene>
    <name evidence="6 8" type="primary">rpoS</name>
    <name evidence="8" type="ORF">MCNOR_2567</name>
</gene>
<dbReference type="Gene3D" id="1.10.601.10">
    <property type="entry name" value="RNA Polymerase Primary Sigma Factor"/>
    <property type="match status" value="1"/>
</dbReference>
<dbReference type="HAMAP" id="MF_00959">
    <property type="entry name" value="Sigma70_RpoS"/>
    <property type="match status" value="1"/>
</dbReference>
<evidence type="ECO:0000256" key="1">
    <source>
        <dbReference type="ARBA" id="ARBA00022490"/>
    </source>
</evidence>
<dbReference type="InterPro" id="IPR014284">
    <property type="entry name" value="RNA_pol_sigma-70_dom"/>
</dbReference>
<proteinExistence type="inferred from homology"/>
<reference evidence="8" key="1">
    <citation type="submission" date="2023-03" db="EMBL/GenBank/DDBJ databases">
        <authorList>
            <person name="Pearce D."/>
        </authorList>
    </citation>
    <scope>NUCLEOTIDE SEQUENCE</scope>
    <source>
        <strain evidence="8">Mc</strain>
    </source>
</reference>
<dbReference type="GO" id="GO:0006352">
    <property type="term" value="P:DNA-templated transcription initiation"/>
    <property type="evidence" value="ECO:0007669"/>
    <property type="project" value="UniProtKB-UniRule"/>
</dbReference>
<feature type="region of interest" description="Sigma-70 factor domain-2" evidence="6">
    <location>
        <begin position="107"/>
        <end position="177"/>
    </location>
</feature>
<dbReference type="Proteomes" id="UP001158598">
    <property type="component" value="Chromosome"/>
</dbReference>
<dbReference type="PANTHER" id="PTHR30603:SF67">
    <property type="entry name" value="RNA POLYMERASE SIGMA FACTOR RPOS"/>
    <property type="match status" value="1"/>
</dbReference>
<dbReference type="InterPro" id="IPR007627">
    <property type="entry name" value="RNA_pol_sigma70_r2"/>
</dbReference>
<dbReference type="InterPro" id="IPR050239">
    <property type="entry name" value="Sigma-70_RNA_pol_init_factors"/>
</dbReference>
<feature type="region of interest" description="Sigma-70 factor domain-3" evidence="6">
    <location>
        <begin position="187"/>
        <end position="262"/>
    </location>
</feature>
<dbReference type="InterPro" id="IPR000943">
    <property type="entry name" value="RNA_pol_sigma70"/>
</dbReference>
<keyword evidence="1 6" id="KW-0963">Cytoplasm</keyword>
<comment type="subcellular location">
    <subcellularLocation>
        <location evidence="6">Cytoplasm</location>
    </subcellularLocation>
</comment>
<dbReference type="InterPro" id="IPR009042">
    <property type="entry name" value="RNA_pol_sigma70_r1_2"/>
</dbReference>
<dbReference type="Gene3D" id="1.10.10.10">
    <property type="entry name" value="Winged helix-like DNA-binding domain superfamily/Winged helix DNA-binding domain"/>
    <property type="match status" value="2"/>
</dbReference>
<dbReference type="Pfam" id="PF00140">
    <property type="entry name" value="Sigma70_r1_2"/>
    <property type="match status" value="1"/>
</dbReference>
<keyword evidence="5 6" id="KW-0804">Transcription</keyword>
<name>A0AA35UM41_METCP</name>
<dbReference type="AlphaFoldDB" id="A0AA35UM41"/>
<dbReference type="Pfam" id="PF04539">
    <property type="entry name" value="Sigma70_r3"/>
    <property type="match status" value="1"/>
</dbReference>
<dbReference type="GO" id="GO:0003677">
    <property type="term" value="F:DNA binding"/>
    <property type="evidence" value="ECO:0007669"/>
    <property type="project" value="UniProtKB-UniRule"/>
</dbReference>
<dbReference type="Pfam" id="PF04542">
    <property type="entry name" value="Sigma70_r2"/>
    <property type="match status" value="1"/>
</dbReference>
<dbReference type="Pfam" id="PF04545">
    <property type="entry name" value="Sigma70_r4"/>
    <property type="match status" value="1"/>
</dbReference>
<dbReference type="FunFam" id="1.10.601.10:FF:000001">
    <property type="entry name" value="RNA polymerase sigma factor SigA"/>
    <property type="match status" value="1"/>
</dbReference>
<evidence type="ECO:0000259" key="7">
    <source>
        <dbReference type="PROSITE" id="PS00715"/>
    </source>
</evidence>
<evidence type="ECO:0000256" key="3">
    <source>
        <dbReference type="ARBA" id="ARBA00023082"/>
    </source>
</evidence>
<dbReference type="GO" id="GO:0016987">
    <property type="term" value="F:sigma factor activity"/>
    <property type="evidence" value="ECO:0007669"/>
    <property type="project" value="UniProtKB-UniRule"/>
</dbReference>
<evidence type="ECO:0000256" key="5">
    <source>
        <dbReference type="ARBA" id="ARBA00023163"/>
    </source>
</evidence>
<feature type="DNA-binding region" description="H-T-H motif" evidence="6">
    <location>
        <begin position="301"/>
        <end position="320"/>
    </location>
</feature>
<dbReference type="InterPro" id="IPR036388">
    <property type="entry name" value="WH-like_DNA-bd_sf"/>
</dbReference>
<organism evidence="8 9">
    <name type="scientific">Methylococcus capsulatus</name>
    <dbReference type="NCBI Taxonomy" id="414"/>
    <lineage>
        <taxon>Bacteria</taxon>
        <taxon>Pseudomonadati</taxon>
        <taxon>Pseudomonadota</taxon>
        <taxon>Gammaproteobacteria</taxon>
        <taxon>Methylococcales</taxon>
        <taxon>Methylococcaceae</taxon>
        <taxon>Methylococcus</taxon>
    </lineage>
</organism>
<dbReference type="PRINTS" id="PR00046">
    <property type="entry name" value="SIGMA70FCT"/>
</dbReference>
<protein>
    <recommendedName>
        <fullName evidence="6">RNA polymerase sigma factor RpoS</fullName>
    </recommendedName>
    <alternativeName>
        <fullName evidence="6">Sigma S</fullName>
    </alternativeName>
    <alternativeName>
        <fullName evidence="6">Sigma-38</fullName>
    </alternativeName>
</protein>
<comment type="function">
    <text evidence="6">Sigma factors are initiation factors that promote the attachment of RNA polymerase to specific initiation sites and are then released. This sigma factor is the master transcriptional regulator of the stationary phase and the general stress response.</text>
</comment>
<comment type="similarity">
    <text evidence="6">Belongs to the sigma-70 factor family. RpoS subfamily.</text>
</comment>
<dbReference type="InterPro" id="IPR007624">
    <property type="entry name" value="RNA_pol_sigma70_r3"/>
</dbReference>
<dbReference type="PANTHER" id="PTHR30603">
    <property type="entry name" value="RNA POLYMERASE SIGMA FACTOR RPO"/>
    <property type="match status" value="1"/>
</dbReference>
<dbReference type="SUPFAM" id="SSF88946">
    <property type="entry name" value="Sigma2 domain of RNA polymerase sigma factors"/>
    <property type="match status" value="1"/>
</dbReference>
<keyword evidence="4 6" id="KW-0238">DNA-binding</keyword>
<evidence type="ECO:0000313" key="9">
    <source>
        <dbReference type="Proteomes" id="UP001158598"/>
    </source>
</evidence>
<dbReference type="CDD" id="cd06171">
    <property type="entry name" value="Sigma70_r4"/>
    <property type="match status" value="1"/>
</dbReference>
<keyword evidence="2 6" id="KW-0805">Transcription regulation</keyword>
<evidence type="ECO:0000256" key="4">
    <source>
        <dbReference type="ARBA" id="ARBA00023125"/>
    </source>
</evidence>
<dbReference type="InterPro" id="IPR013324">
    <property type="entry name" value="RNA_pol_sigma_r3/r4-like"/>
</dbReference>